<dbReference type="PANTHER" id="PTHR31063:SF3">
    <property type="entry name" value="ENHANCER OF POLYCOMB-LIKE PROTEIN"/>
    <property type="match status" value="1"/>
</dbReference>
<proteinExistence type="predicted"/>
<organism evidence="3">
    <name type="scientific">Nippostrongylus brasiliensis</name>
    <name type="common">Rat hookworm</name>
    <dbReference type="NCBI Taxonomy" id="27835"/>
    <lineage>
        <taxon>Eukaryota</taxon>
        <taxon>Metazoa</taxon>
        <taxon>Ecdysozoa</taxon>
        <taxon>Nematoda</taxon>
        <taxon>Chromadorea</taxon>
        <taxon>Rhabditida</taxon>
        <taxon>Rhabditina</taxon>
        <taxon>Rhabditomorpha</taxon>
        <taxon>Strongyloidea</taxon>
        <taxon>Heligmosomidae</taxon>
        <taxon>Nippostrongylus</taxon>
    </lineage>
</organism>
<name>A0A0N4YRB2_NIPBR</name>
<dbReference type="EMBL" id="UYSL01024485">
    <property type="protein sequence ID" value="VDL83521.1"/>
    <property type="molecule type" value="Genomic_DNA"/>
</dbReference>
<evidence type="ECO:0000313" key="3">
    <source>
        <dbReference type="WBParaSite" id="NBR_0001978401-mRNA-1"/>
    </source>
</evidence>
<keyword evidence="2" id="KW-1185">Reference proteome</keyword>
<accession>A0A0N4YRB2</accession>
<reference evidence="3" key="1">
    <citation type="submission" date="2017-02" db="UniProtKB">
        <authorList>
            <consortium name="WormBaseParasite"/>
        </authorList>
    </citation>
    <scope>IDENTIFICATION</scope>
</reference>
<dbReference type="WBParaSite" id="NBR_0001978401-mRNA-1">
    <property type="protein sequence ID" value="NBR_0001978401-mRNA-1"/>
    <property type="gene ID" value="NBR_0001978401"/>
</dbReference>
<gene>
    <name evidence="1" type="ORF">NBR_LOCUS19785</name>
</gene>
<protein>
    <submittedName>
        <fullName evidence="3">CABIT domain-containing protein</fullName>
    </submittedName>
</protein>
<dbReference type="PANTHER" id="PTHR31063">
    <property type="entry name" value="PROTEIN CBG08668"/>
    <property type="match status" value="1"/>
</dbReference>
<dbReference type="AlphaFoldDB" id="A0A0N4YRB2"/>
<dbReference type="Proteomes" id="UP000271162">
    <property type="component" value="Unassembled WGS sequence"/>
</dbReference>
<reference evidence="1 2" key="2">
    <citation type="submission" date="2018-11" db="EMBL/GenBank/DDBJ databases">
        <authorList>
            <consortium name="Pathogen Informatics"/>
        </authorList>
    </citation>
    <scope>NUCLEOTIDE SEQUENCE [LARGE SCALE GENOMIC DNA]</scope>
</reference>
<evidence type="ECO:0000313" key="2">
    <source>
        <dbReference type="Proteomes" id="UP000271162"/>
    </source>
</evidence>
<evidence type="ECO:0000313" key="1">
    <source>
        <dbReference type="EMBL" id="VDL83521.1"/>
    </source>
</evidence>
<sequence>MSTIELEKHLGDPLDVFDLAKDQKRCRSGRHSKNGLLLQKLSDRAVVFKTLHDPADTLSKREKKRLQKASSSSSLDLDVQYSLNKQQRWKTINVQSLLDSHYDFEPEALVVNGVITPSYLNDHQSLEVKDVFAKDGDVITKISSKGKGHRLRHFEMALRKRSEIDKDKVQPARILYNVVAPSPASTVPSSFTLGDYVVGASATSKTQRCARRITLLVQDEERKKKISGIKSPSHSISPYYSSSSLFEVIEINAKLLGGMGFHDAIASLEHERLTIKVRINTNIRYKAPMDSEALIFMVKRQRDFVSLFNSIVDFIRGLRERNLVIPMKETRFTKSPKDFHDDVNSRKLAVEQVRVLKV</sequence>